<dbReference type="SMART" id="SM00906">
    <property type="entry name" value="Fungal_trans"/>
    <property type="match status" value="1"/>
</dbReference>
<dbReference type="HOGENOM" id="CLU_010084_2_0_1"/>
<dbReference type="CDD" id="cd00067">
    <property type="entry name" value="GAL4"/>
    <property type="match status" value="1"/>
</dbReference>
<keyword evidence="12" id="KW-1185">Reference proteome</keyword>
<keyword evidence="9" id="KW-0472">Membrane</keyword>
<dbReference type="CDD" id="cd12148">
    <property type="entry name" value="fungal_TF_MHR"/>
    <property type="match status" value="1"/>
</dbReference>
<evidence type="ECO:0000256" key="8">
    <source>
        <dbReference type="SAM" id="MobiDB-lite"/>
    </source>
</evidence>
<accession>A0A0D2HCY8</accession>
<reference evidence="11 12" key="1">
    <citation type="submission" date="2015-01" db="EMBL/GenBank/DDBJ databases">
        <title>The Genome Sequence of Rhinocladiella mackenzie CBS 650.93.</title>
        <authorList>
            <consortium name="The Broad Institute Genomics Platform"/>
            <person name="Cuomo C."/>
            <person name="de Hoog S."/>
            <person name="Gorbushina A."/>
            <person name="Stielow B."/>
            <person name="Teixiera M."/>
            <person name="Abouelleil A."/>
            <person name="Chapman S.B."/>
            <person name="Priest M."/>
            <person name="Young S.K."/>
            <person name="Wortman J."/>
            <person name="Nusbaum C."/>
            <person name="Birren B."/>
        </authorList>
    </citation>
    <scope>NUCLEOTIDE SEQUENCE [LARGE SCALE GENOMIC DNA]</scope>
    <source>
        <strain evidence="11 12">CBS 650.93</strain>
    </source>
</reference>
<evidence type="ECO:0000313" key="11">
    <source>
        <dbReference type="EMBL" id="KIX08338.1"/>
    </source>
</evidence>
<keyword evidence="9" id="KW-1133">Transmembrane helix</keyword>
<evidence type="ECO:0000256" key="6">
    <source>
        <dbReference type="ARBA" id="ARBA00023163"/>
    </source>
</evidence>
<dbReference type="SMART" id="SM00066">
    <property type="entry name" value="GAL4"/>
    <property type="match status" value="1"/>
</dbReference>
<dbReference type="InterPro" id="IPR036864">
    <property type="entry name" value="Zn2-C6_fun-type_DNA-bd_sf"/>
</dbReference>
<evidence type="ECO:0000256" key="4">
    <source>
        <dbReference type="ARBA" id="ARBA00023015"/>
    </source>
</evidence>
<dbReference type="GO" id="GO:0008270">
    <property type="term" value="F:zinc ion binding"/>
    <property type="evidence" value="ECO:0007669"/>
    <property type="project" value="InterPro"/>
</dbReference>
<dbReference type="InterPro" id="IPR001138">
    <property type="entry name" value="Zn2Cys6_DnaBD"/>
</dbReference>
<keyword evidence="3" id="KW-0862">Zinc</keyword>
<keyword evidence="9" id="KW-0812">Transmembrane</keyword>
<comment type="subcellular location">
    <subcellularLocation>
        <location evidence="1">Nucleus</location>
    </subcellularLocation>
</comment>
<keyword evidence="2" id="KW-0479">Metal-binding</keyword>
<evidence type="ECO:0000256" key="1">
    <source>
        <dbReference type="ARBA" id="ARBA00004123"/>
    </source>
</evidence>
<evidence type="ECO:0000256" key="9">
    <source>
        <dbReference type="SAM" id="Phobius"/>
    </source>
</evidence>
<dbReference type="PANTHER" id="PTHR47540">
    <property type="entry name" value="THIAMINE REPRESSIBLE GENES REGULATORY PROTEIN THI5"/>
    <property type="match status" value="1"/>
</dbReference>
<dbReference type="PROSITE" id="PS00463">
    <property type="entry name" value="ZN2_CY6_FUNGAL_1"/>
    <property type="match status" value="1"/>
</dbReference>
<dbReference type="GeneID" id="25291065"/>
<keyword evidence="4" id="KW-0805">Transcription regulation</keyword>
<feature type="compositionally biased region" description="Polar residues" evidence="8">
    <location>
        <begin position="1"/>
        <end position="10"/>
    </location>
</feature>
<dbReference type="Pfam" id="PF04082">
    <property type="entry name" value="Fungal_trans"/>
    <property type="match status" value="1"/>
</dbReference>
<feature type="region of interest" description="Disordered" evidence="8">
    <location>
        <begin position="111"/>
        <end position="136"/>
    </location>
</feature>
<dbReference type="GO" id="GO:0045944">
    <property type="term" value="P:positive regulation of transcription by RNA polymerase II"/>
    <property type="evidence" value="ECO:0007669"/>
    <property type="project" value="TreeGrafter"/>
</dbReference>
<organism evidence="11 12">
    <name type="scientific">Rhinocladiella mackenziei CBS 650.93</name>
    <dbReference type="NCBI Taxonomy" id="1442369"/>
    <lineage>
        <taxon>Eukaryota</taxon>
        <taxon>Fungi</taxon>
        <taxon>Dikarya</taxon>
        <taxon>Ascomycota</taxon>
        <taxon>Pezizomycotina</taxon>
        <taxon>Eurotiomycetes</taxon>
        <taxon>Chaetothyriomycetidae</taxon>
        <taxon>Chaetothyriales</taxon>
        <taxon>Herpotrichiellaceae</taxon>
        <taxon>Rhinocladiella</taxon>
    </lineage>
</organism>
<dbReference type="GO" id="GO:0000981">
    <property type="term" value="F:DNA-binding transcription factor activity, RNA polymerase II-specific"/>
    <property type="evidence" value="ECO:0007669"/>
    <property type="project" value="InterPro"/>
</dbReference>
<dbReference type="OrthoDB" id="422427at2759"/>
<keyword evidence="7" id="KW-0539">Nucleus</keyword>
<proteinExistence type="predicted"/>
<gene>
    <name evidence="11" type="ORF">Z518_02994</name>
</gene>
<dbReference type="SUPFAM" id="SSF57701">
    <property type="entry name" value="Zn2/Cys6 DNA-binding domain"/>
    <property type="match status" value="1"/>
</dbReference>
<dbReference type="AlphaFoldDB" id="A0A0D2HCY8"/>
<evidence type="ECO:0000256" key="3">
    <source>
        <dbReference type="ARBA" id="ARBA00022833"/>
    </source>
</evidence>
<dbReference type="PROSITE" id="PS50048">
    <property type="entry name" value="ZN2_CY6_FUNGAL_2"/>
    <property type="match status" value="1"/>
</dbReference>
<dbReference type="Gene3D" id="4.10.240.10">
    <property type="entry name" value="Zn(2)-C6 fungal-type DNA-binding domain"/>
    <property type="match status" value="1"/>
</dbReference>
<evidence type="ECO:0000256" key="7">
    <source>
        <dbReference type="ARBA" id="ARBA00023242"/>
    </source>
</evidence>
<dbReference type="GO" id="GO:0043565">
    <property type="term" value="F:sequence-specific DNA binding"/>
    <property type="evidence" value="ECO:0007669"/>
    <property type="project" value="TreeGrafter"/>
</dbReference>
<dbReference type="RefSeq" id="XP_013275474.1">
    <property type="nucleotide sequence ID" value="XM_013420020.1"/>
</dbReference>
<protein>
    <recommendedName>
        <fullName evidence="10">Zn(2)-C6 fungal-type domain-containing protein</fullName>
    </recommendedName>
</protein>
<dbReference type="GO" id="GO:0005634">
    <property type="term" value="C:nucleus"/>
    <property type="evidence" value="ECO:0007669"/>
    <property type="project" value="UniProtKB-SubCell"/>
</dbReference>
<feature type="region of interest" description="Disordered" evidence="8">
    <location>
        <begin position="1"/>
        <end position="21"/>
    </location>
</feature>
<dbReference type="VEuPathDB" id="FungiDB:Z518_02994"/>
<dbReference type="Proteomes" id="UP000053617">
    <property type="component" value="Unassembled WGS sequence"/>
</dbReference>
<evidence type="ECO:0000256" key="2">
    <source>
        <dbReference type="ARBA" id="ARBA00022723"/>
    </source>
</evidence>
<dbReference type="GO" id="GO:0006351">
    <property type="term" value="P:DNA-templated transcription"/>
    <property type="evidence" value="ECO:0007669"/>
    <property type="project" value="InterPro"/>
</dbReference>
<keyword evidence="6" id="KW-0804">Transcription</keyword>
<dbReference type="InterPro" id="IPR051711">
    <property type="entry name" value="Stress_Response_Reg"/>
</dbReference>
<feature type="domain" description="Zn(2)-C6 fungal-type" evidence="10">
    <location>
        <begin position="27"/>
        <end position="56"/>
    </location>
</feature>
<evidence type="ECO:0000259" key="10">
    <source>
        <dbReference type="PROSITE" id="PS50048"/>
    </source>
</evidence>
<name>A0A0D2HCY8_9EURO</name>
<evidence type="ECO:0000313" key="12">
    <source>
        <dbReference type="Proteomes" id="UP000053617"/>
    </source>
</evidence>
<keyword evidence="5" id="KW-0238">DNA-binding</keyword>
<feature type="transmembrane region" description="Helical" evidence="9">
    <location>
        <begin position="564"/>
        <end position="587"/>
    </location>
</feature>
<dbReference type="EMBL" id="KN847476">
    <property type="protein sequence ID" value="KIX08338.1"/>
    <property type="molecule type" value="Genomic_DNA"/>
</dbReference>
<dbReference type="InterPro" id="IPR007219">
    <property type="entry name" value="XnlR_reg_dom"/>
</dbReference>
<sequence length="756" mass="83170">MAGESQQRNGDTPRPYRKGYHRRAPRACDECRLRKIKCDGAQPCNPCSISRNACSYESGGRPRQTPTQRIRTLEACLRSVRSSIENLKAQNSANQAADLDSVLKTLDLSLPTSSDAGSSSDDEGGKGSRLNSMMGGSGRSIAHGPWHTSFYGSYSGVSFILRTLELFRRVPDNPAMMSETHNLLTNLFNAPVPNSAAITHNQSIFQSLPSLPTTLSLLDVVFTRCHPFIQFLHEVDFRDMVHRLYGESALQFGASSQNFMPLFHAVLGIGLLFDIRSRKQHGCEETANEAARHFFLARRDLDIAQCADLISLQTLLCLITFLVSTSRLTAAHSYIGIASSSAMRLGLHKHIEGDVPLSTAQRDTRTRVFLAVLQFDTYVSLVLDVPAFINLDFIEPPIMNDLRPISGGNGKSLCPSTADAASETRAKFSASAKHLELLLLTATGFRTTFVREIQKGKKGKEHDVTTVDIKKLADVEDEFRKWAKALSSLPAMPQKPETSAILRHELEMAFYFGQLVLFQPFLHYLVQMANGTAITRTQSQHALACMKVAATTITRSEAMHQRGLLCPASWSTIYTLFLAVMCLLFLIATHNGTARPSEAWRKGELGIRLLAAMRCFDNGAVKCLLIIKMLIRRLSHTVQFDVDQIVASTESQCPCGSSGLIPAAKPVPIDRYMSRERVEIPILGNGYMTPTPGTPLDTRSLPPIWSPAGLEPPRLHSWYAAGGQDSLLHDADSVLAEAQALSLTLPIDNLDLFGSV</sequence>
<dbReference type="Pfam" id="PF00172">
    <property type="entry name" value="Zn_clus"/>
    <property type="match status" value="1"/>
</dbReference>
<dbReference type="PANTHER" id="PTHR47540:SF1">
    <property type="entry name" value="ACTIVATOR OF STRESS GENES 1-RELATED"/>
    <property type="match status" value="1"/>
</dbReference>
<evidence type="ECO:0000256" key="5">
    <source>
        <dbReference type="ARBA" id="ARBA00023125"/>
    </source>
</evidence>